<comment type="pathway">
    <text evidence="1">Protein modification; protein glycosylation.</text>
</comment>
<organism evidence="11 12">
    <name type="scientific">Hypericibacter terrae</name>
    <dbReference type="NCBI Taxonomy" id="2602015"/>
    <lineage>
        <taxon>Bacteria</taxon>
        <taxon>Pseudomonadati</taxon>
        <taxon>Pseudomonadota</taxon>
        <taxon>Alphaproteobacteria</taxon>
        <taxon>Rhodospirillales</taxon>
        <taxon>Dongiaceae</taxon>
        <taxon>Hypericibacter</taxon>
    </lineage>
</organism>
<keyword evidence="12" id="KW-1185">Reference proteome</keyword>
<dbReference type="Gene3D" id="1.25.40.10">
    <property type="entry name" value="Tetratricopeptide repeat domain"/>
    <property type="match status" value="4"/>
</dbReference>
<dbReference type="PROSITE" id="PS50005">
    <property type="entry name" value="TPR"/>
    <property type="match status" value="7"/>
</dbReference>
<feature type="compositionally biased region" description="Basic and acidic residues" evidence="9">
    <location>
        <begin position="344"/>
        <end position="357"/>
    </location>
</feature>
<reference evidence="11 12" key="1">
    <citation type="submission" date="2019-08" db="EMBL/GenBank/DDBJ databases">
        <title>Hyperibacter terrae gen. nov., sp. nov. and Hyperibacter viscosus sp. nov., two new members in the family Rhodospirillaceae isolated from the rhizosphere of Hypericum perforatum.</title>
        <authorList>
            <person name="Noviana Z."/>
        </authorList>
    </citation>
    <scope>NUCLEOTIDE SEQUENCE [LARGE SCALE GENOMIC DNA]</scope>
    <source>
        <strain evidence="11 12">R5913</strain>
    </source>
</reference>
<dbReference type="AlphaFoldDB" id="A0A5J6MFH3"/>
<evidence type="ECO:0000256" key="3">
    <source>
        <dbReference type="ARBA" id="ARBA00011970"/>
    </source>
</evidence>
<dbReference type="InterPro" id="IPR019734">
    <property type="entry name" value="TPR_rpt"/>
</dbReference>
<feature type="region of interest" description="Disordered" evidence="9">
    <location>
        <begin position="344"/>
        <end position="363"/>
    </location>
</feature>
<evidence type="ECO:0000256" key="4">
    <source>
        <dbReference type="ARBA" id="ARBA00022676"/>
    </source>
</evidence>
<dbReference type="InterPro" id="IPR029489">
    <property type="entry name" value="OGT/SEC/SPY_C"/>
</dbReference>
<keyword evidence="6" id="KW-0677">Repeat</keyword>
<dbReference type="Gene3D" id="3.40.50.2000">
    <property type="entry name" value="Glycogen Phosphorylase B"/>
    <property type="match status" value="1"/>
</dbReference>
<dbReference type="Proteomes" id="UP000326202">
    <property type="component" value="Chromosome"/>
</dbReference>
<evidence type="ECO:0000313" key="12">
    <source>
        <dbReference type="Proteomes" id="UP000326202"/>
    </source>
</evidence>
<feature type="domain" description="O-GlcNAc transferase C-terminal" evidence="10">
    <location>
        <begin position="399"/>
        <end position="556"/>
    </location>
</feature>
<gene>
    <name evidence="11" type="ORF">FRZ44_11390</name>
</gene>
<feature type="repeat" description="TPR" evidence="8">
    <location>
        <begin position="109"/>
        <end position="142"/>
    </location>
</feature>
<dbReference type="InterPro" id="IPR013105">
    <property type="entry name" value="TPR_2"/>
</dbReference>
<feature type="repeat" description="TPR" evidence="8">
    <location>
        <begin position="279"/>
        <end position="312"/>
    </location>
</feature>
<evidence type="ECO:0000256" key="6">
    <source>
        <dbReference type="ARBA" id="ARBA00022737"/>
    </source>
</evidence>
<dbReference type="Pfam" id="PF13432">
    <property type="entry name" value="TPR_16"/>
    <property type="match status" value="2"/>
</dbReference>
<comment type="similarity">
    <text evidence="2">Belongs to the glycosyltransferase 41 family. O-GlcNAc transferase subfamily.</text>
</comment>
<keyword evidence="5" id="KW-0808">Transferase</keyword>
<dbReference type="SMART" id="SM00028">
    <property type="entry name" value="TPR"/>
    <property type="match status" value="11"/>
</dbReference>
<evidence type="ECO:0000256" key="8">
    <source>
        <dbReference type="PROSITE-ProRule" id="PRU00339"/>
    </source>
</evidence>
<evidence type="ECO:0000256" key="9">
    <source>
        <dbReference type="SAM" id="MobiDB-lite"/>
    </source>
</evidence>
<dbReference type="KEGG" id="htq:FRZ44_11390"/>
<dbReference type="GO" id="GO:0006493">
    <property type="term" value="P:protein O-linked glycosylation"/>
    <property type="evidence" value="ECO:0007669"/>
    <property type="project" value="InterPro"/>
</dbReference>
<dbReference type="Pfam" id="PF14559">
    <property type="entry name" value="TPR_19"/>
    <property type="match status" value="3"/>
</dbReference>
<dbReference type="Gene3D" id="3.40.50.11380">
    <property type="match status" value="1"/>
</dbReference>
<dbReference type="Pfam" id="PF13844">
    <property type="entry name" value="Glyco_transf_41"/>
    <property type="match status" value="2"/>
</dbReference>
<feature type="repeat" description="TPR" evidence="8">
    <location>
        <begin position="245"/>
        <end position="278"/>
    </location>
</feature>
<evidence type="ECO:0000256" key="7">
    <source>
        <dbReference type="ARBA" id="ARBA00022803"/>
    </source>
</evidence>
<dbReference type="EC" id="2.4.1.255" evidence="3"/>
<name>A0A5J6MFH3_9PROT</name>
<keyword evidence="4" id="KW-0328">Glycosyltransferase</keyword>
<feature type="repeat" description="TPR" evidence="8">
    <location>
        <begin position="782"/>
        <end position="815"/>
    </location>
</feature>
<feature type="repeat" description="TPR" evidence="8">
    <location>
        <begin position="75"/>
        <end position="108"/>
    </location>
</feature>
<dbReference type="InterPro" id="IPR037919">
    <property type="entry name" value="OGT"/>
</dbReference>
<dbReference type="InterPro" id="IPR011990">
    <property type="entry name" value="TPR-like_helical_dom_sf"/>
</dbReference>
<dbReference type="EMBL" id="CP042906">
    <property type="protein sequence ID" value="QEX15851.1"/>
    <property type="molecule type" value="Genomic_DNA"/>
</dbReference>
<feature type="repeat" description="TPR" evidence="8">
    <location>
        <begin position="41"/>
        <end position="74"/>
    </location>
</feature>
<proteinExistence type="inferred from homology"/>
<feature type="repeat" description="TPR" evidence="8">
    <location>
        <begin position="211"/>
        <end position="244"/>
    </location>
</feature>
<dbReference type="PANTHER" id="PTHR44366">
    <property type="entry name" value="UDP-N-ACETYLGLUCOSAMINE--PEPTIDE N-ACETYLGLUCOSAMINYLTRANSFERASE 110 KDA SUBUNIT"/>
    <property type="match status" value="1"/>
</dbReference>
<dbReference type="RefSeq" id="WP_191908436.1">
    <property type="nucleotide sequence ID" value="NZ_CP042906.1"/>
</dbReference>
<accession>A0A5J6MFH3</accession>
<sequence length="886" mass="95497">MTASQRPVTASERALACHRAGDLVGAESAYREALAAAPDDPAALGGLGVLLVQTGRSQDAIAPLERAVEKAPADAQGQVNLGSAYAGTGRLPEAIAAFRRALMQAPDHRHGWRNLAMALLRSDRFDEAAVAIERLLKLAPDQAEPHRLAADLAMRRQRPADAARIYEQLLGREPGNARHEAGLAGALAAQGEFAAAAAHWRKAVSLAPDRAEYWNQLGTSCRASGDSSGAIEAQRRALALKPDHAAFHLNLGAALYDQGLIKEAMAAFRRAVELERSNALAWRNLGSALEMLGRNAEAANAYREAFALEPANATGQALLLTQLLQQCDWAGAAPLLARVAADTKSKLAQGRKPEETPLAHLSRSSDEAETLAVARAWVRQMQSRLAGARIARRTPDLDPDRRLKIGYFTSDMHDHPVAHLTVGLFEHHDRSAFELSIYSHGRVDASPWRRRAEAAADRFVNLHGLGQRAMAERVAADGIDILVDLNGHSSGAKMEALALRPAPIQALWLGYPGSSGADFIDYLITDIVATPPEAAADYSEALLWLPQVFQPNDDRQEIAAEATTRARWGLPADGVVFASLNQGFKIEPASFALWMGLLRELPRSVLWLRSPSAEMLANLRRAAVAHGVAQERLVFADRPEKPVHLQRLSLADIALDTWTYNGHTTTSDALWAGVPVITLEGSHYASRVSASVLRAIGLPELIAATPEDYRALALRYGRDASARAALKARLAANRKTMPLFDTARFTRNLEAGYRAIWRRHVRGTKPASIRLVEPTGAAASAVGAAMGEAEAFRHSGDRRKAIVAYRRALALDPADVRGQLHLADLLRTEGATGEAADRYREAAALDPSLAEAWGGLAAILAEGGPMAKHLDRCRDLAAGRMRLGAS</sequence>
<evidence type="ECO:0000256" key="5">
    <source>
        <dbReference type="ARBA" id="ARBA00022679"/>
    </source>
</evidence>
<evidence type="ECO:0000256" key="2">
    <source>
        <dbReference type="ARBA" id="ARBA00005386"/>
    </source>
</evidence>
<dbReference type="SUPFAM" id="SSF48452">
    <property type="entry name" value="TPR-like"/>
    <property type="match status" value="2"/>
</dbReference>
<protein>
    <recommendedName>
        <fullName evidence="3">protein O-GlcNAc transferase</fullName>
        <ecNumber evidence="3">2.4.1.255</ecNumber>
    </recommendedName>
</protein>
<keyword evidence="7 8" id="KW-0802">TPR repeat</keyword>
<evidence type="ECO:0000256" key="1">
    <source>
        <dbReference type="ARBA" id="ARBA00004922"/>
    </source>
</evidence>
<dbReference type="Pfam" id="PF07719">
    <property type="entry name" value="TPR_2"/>
    <property type="match status" value="1"/>
</dbReference>
<evidence type="ECO:0000313" key="11">
    <source>
        <dbReference type="EMBL" id="QEX15851.1"/>
    </source>
</evidence>
<dbReference type="PANTHER" id="PTHR44366:SF1">
    <property type="entry name" value="UDP-N-ACETYLGLUCOSAMINE--PEPTIDE N-ACETYLGLUCOSAMINYLTRANSFERASE 110 KDA SUBUNIT"/>
    <property type="match status" value="1"/>
</dbReference>
<dbReference type="GO" id="GO:0097363">
    <property type="term" value="F:protein O-acetylglucosaminyltransferase activity"/>
    <property type="evidence" value="ECO:0007669"/>
    <property type="project" value="UniProtKB-EC"/>
</dbReference>
<evidence type="ECO:0000259" key="10">
    <source>
        <dbReference type="Pfam" id="PF13844"/>
    </source>
</evidence>
<feature type="domain" description="O-GlcNAc transferase C-terminal" evidence="10">
    <location>
        <begin position="562"/>
        <end position="749"/>
    </location>
</feature>